<evidence type="ECO:0000313" key="2">
    <source>
        <dbReference type="Proteomes" id="UP000033699"/>
    </source>
</evidence>
<reference evidence="1 2" key="1">
    <citation type="submission" date="2015-02" db="EMBL/GenBank/DDBJ databases">
        <authorList>
            <person name="Ju K.-S."/>
            <person name="Doroghazi J.R."/>
            <person name="Metcalf W."/>
        </authorList>
    </citation>
    <scope>NUCLEOTIDE SEQUENCE [LARGE SCALE GENOMIC DNA]</scope>
    <source>
        <strain evidence="1 2">ATCC 31215</strain>
    </source>
</reference>
<name>A0A0F2T8F6_STRR3</name>
<sequence length="69" mass="7755">MICDTQFIAFFVIYDTPAMGLEVDMPRSVNTGELNDHMRSQLLWKRPIDGALLYQLCSAVGKFLGAMLT</sequence>
<comment type="caution">
    <text evidence="1">The sequence shown here is derived from an EMBL/GenBank/DDBJ whole genome shotgun (WGS) entry which is preliminary data.</text>
</comment>
<protein>
    <submittedName>
        <fullName evidence="1">Uncharacterized protein</fullName>
    </submittedName>
</protein>
<accession>A0A0F2T8F6</accession>
<dbReference type="PATRIC" id="fig|359131.3.peg.621"/>
<proteinExistence type="predicted"/>
<gene>
    <name evidence="1" type="ORF">VM95_32345</name>
</gene>
<dbReference type="EMBL" id="JZKH01000101">
    <property type="protein sequence ID" value="KJS58610.1"/>
    <property type="molecule type" value="Genomic_DNA"/>
</dbReference>
<dbReference type="Proteomes" id="UP000033699">
    <property type="component" value="Unassembled WGS sequence"/>
</dbReference>
<dbReference type="AlphaFoldDB" id="A0A0F2T8F6"/>
<organism evidence="1 2">
    <name type="scientific">Streptomyces rubellomurinus (strain ATCC 31215)</name>
    <dbReference type="NCBI Taxonomy" id="359131"/>
    <lineage>
        <taxon>Bacteria</taxon>
        <taxon>Bacillati</taxon>
        <taxon>Actinomycetota</taxon>
        <taxon>Actinomycetes</taxon>
        <taxon>Kitasatosporales</taxon>
        <taxon>Streptomycetaceae</taxon>
        <taxon>Streptomyces</taxon>
    </lineage>
</organism>
<keyword evidence="2" id="KW-1185">Reference proteome</keyword>
<evidence type="ECO:0000313" key="1">
    <source>
        <dbReference type="EMBL" id="KJS58610.1"/>
    </source>
</evidence>